<evidence type="ECO:0008006" key="8">
    <source>
        <dbReference type="Google" id="ProtNLM"/>
    </source>
</evidence>
<evidence type="ECO:0000313" key="7">
    <source>
        <dbReference type="Proteomes" id="UP000800039"/>
    </source>
</evidence>
<accession>A0A9P4LCG7</accession>
<feature type="compositionally biased region" description="Low complexity" evidence="1">
    <location>
        <begin position="14"/>
        <end position="39"/>
    </location>
</feature>
<proteinExistence type="predicted"/>
<dbReference type="Pfam" id="PF26174">
    <property type="entry name" value="LEA-2_1"/>
    <property type="match status" value="1"/>
</dbReference>
<dbReference type="InterPro" id="IPR055011">
    <property type="entry name" value="Tag1_C"/>
</dbReference>
<keyword evidence="2" id="KW-1133">Transmembrane helix</keyword>
<dbReference type="InterPro" id="IPR059066">
    <property type="entry name" value="Ig_Tag1-like_5th"/>
</dbReference>
<evidence type="ECO:0000259" key="5">
    <source>
        <dbReference type="Pfam" id="PF26153"/>
    </source>
</evidence>
<dbReference type="OrthoDB" id="5596576at2759"/>
<dbReference type="EMBL" id="ML976614">
    <property type="protein sequence ID" value="KAF1849965.1"/>
    <property type="molecule type" value="Genomic_DNA"/>
</dbReference>
<feature type="region of interest" description="Disordered" evidence="1">
    <location>
        <begin position="1"/>
        <end position="71"/>
    </location>
</feature>
<name>A0A9P4LCG7_9PLEO</name>
<sequence>MDTPEGTWGSTRTPSSRPASQKSARSSPSARSQHSSRSAEQTPLLAQEDRPDYGQEAEAQTPATTSLLRSLSGSSAAGKAPVWKRRWPSILALVVLCIVVVAIMLGFFATEGIQDYAMQAAEFHPTNLSLDGLTDHGAKVHIEGDFKMDASRVEKQSVRNLGRFGTWIAREVETGPTNVDVYLPDYGNVQIGTAKVPGIKVNIRNGHTTHISLVATLEPGAPDGIRSIANDWIEGRLGQIRLTGKAQVPLKSGLINIGKQLVEQSMVFKGGDIPTLPHYNITKLNLREAQHGRQGMGADASIVVTNEFPVQITVPPVAVDVLIGGCSPSDKHIKVGTAETGQLEVKPKTDLEVNVTGNVERLSDSLTEVCPDSAKSPLDAFLGDYMKGDDATIYINCCQFPDPSTPSWAHDLLKDITVPVPFAGRDMGNLIKNFSLADVHFHLPDPFAEPGTPEAAPKISAVVKVDIGLPNEMNFPLNVKRVKADADIFYHKKKLGKLNLDKWQKANSTRVDRHGNESPSLLVESDIQKAPIEILDDDLFSEVVQALLFGGKSVMMDIKAAVSVGVDTPMGNFAVRGIPAQGVVPVKPIRSGGGDKGDDDKNKTSAVNLKIGNLSIVDTSSTSIILQAHVNLTNPTNYSATVPYFNINILVNGTKLGQATAKDIEVHAGNNTNLLISAVWDPLTNGGEEGKEVGKELLSQYVSGFNTSLTLQAHSGSIPAQPALGKLLSNFPITFSTPHLSTPKKPSDGDDPSDPDDPDKPDDSPHFIRDATMHLISSTAVFTLSSPFSSTTMFINSLNATAYYEGHPSGKILYELPFAVPPGLSETPRLPVDWSLGSVGYEAIRKALGGQLKLTAFAHVGIRIGEWRETIWFQGGKIGANVRL</sequence>
<feature type="compositionally biased region" description="Acidic residues" evidence="1">
    <location>
        <begin position="749"/>
        <end position="760"/>
    </location>
</feature>
<evidence type="ECO:0000259" key="3">
    <source>
        <dbReference type="Pfam" id="PF22786"/>
    </source>
</evidence>
<feature type="domain" description="Tag1-like fourth Ig-like" evidence="4">
    <location>
        <begin position="610"/>
        <end position="723"/>
    </location>
</feature>
<gene>
    <name evidence="6" type="ORF">K460DRAFT_326367</name>
</gene>
<dbReference type="PANTHER" id="PTHR35895:SF3">
    <property type="entry name" value="PRE-RRNA PROCESSING PROTEIN"/>
    <property type="match status" value="1"/>
</dbReference>
<keyword evidence="2" id="KW-0812">Transmembrane</keyword>
<dbReference type="InterPro" id="IPR059065">
    <property type="entry name" value="Ig_Tag1-like_4th"/>
</dbReference>
<dbReference type="Pfam" id="PF22786">
    <property type="entry name" value="Tag1_C"/>
    <property type="match status" value="1"/>
</dbReference>
<dbReference type="Gene3D" id="2.60.40.1820">
    <property type="match status" value="1"/>
</dbReference>
<comment type="caution">
    <text evidence="6">The sequence shown here is derived from an EMBL/GenBank/DDBJ whole genome shotgun (WGS) entry which is preliminary data.</text>
</comment>
<feature type="domain" description="Tag1 C-terminal" evidence="3">
    <location>
        <begin position="473"/>
        <end position="587"/>
    </location>
</feature>
<dbReference type="RefSeq" id="XP_040792528.1">
    <property type="nucleotide sequence ID" value="XM_040930623.1"/>
</dbReference>
<keyword evidence="7" id="KW-1185">Reference proteome</keyword>
<dbReference type="SUPFAM" id="SSF117070">
    <property type="entry name" value="LEA14-like"/>
    <property type="match status" value="1"/>
</dbReference>
<dbReference type="Proteomes" id="UP000800039">
    <property type="component" value="Unassembled WGS sequence"/>
</dbReference>
<evidence type="ECO:0000259" key="4">
    <source>
        <dbReference type="Pfam" id="PF26150"/>
    </source>
</evidence>
<evidence type="ECO:0000313" key="6">
    <source>
        <dbReference type="EMBL" id="KAF1849965.1"/>
    </source>
</evidence>
<dbReference type="GO" id="GO:0000329">
    <property type="term" value="C:fungal-type vacuole membrane"/>
    <property type="evidence" value="ECO:0007669"/>
    <property type="project" value="InterPro"/>
</dbReference>
<feature type="region of interest" description="Disordered" evidence="1">
    <location>
        <begin position="737"/>
        <end position="765"/>
    </location>
</feature>
<evidence type="ECO:0000256" key="2">
    <source>
        <dbReference type="SAM" id="Phobius"/>
    </source>
</evidence>
<dbReference type="GeneID" id="63847875"/>
<dbReference type="InterPro" id="IPR046368">
    <property type="entry name" value="Tag1"/>
</dbReference>
<dbReference type="Pfam" id="PF26153">
    <property type="entry name" value="LEA-2L_5"/>
    <property type="match status" value="1"/>
</dbReference>
<dbReference type="PANTHER" id="PTHR35895">
    <property type="entry name" value="CHROMOSOME 16, WHOLE GENOME SHOTGUN SEQUENCE"/>
    <property type="match status" value="1"/>
</dbReference>
<organism evidence="6 7">
    <name type="scientific">Cucurbitaria berberidis CBS 394.84</name>
    <dbReference type="NCBI Taxonomy" id="1168544"/>
    <lineage>
        <taxon>Eukaryota</taxon>
        <taxon>Fungi</taxon>
        <taxon>Dikarya</taxon>
        <taxon>Ascomycota</taxon>
        <taxon>Pezizomycotina</taxon>
        <taxon>Dothideomycetes</taxon>
        <taxon>Pleosporomycetidae</taxon>
        <taxon>Pleosporales</taxon>
        <taxon>Pleosporineae</taxon>
        <taxon>Cucurbitariaceae</taxon>
        <taxon>Cucurbitaria</taxon>
    </lineage>
</organism>
<reference evidence="6" key="1">
    <citation type="submission" date="2020-01" db="EMBL/GenBank/DDBJ databases">
        <authorList>
            <consortium name="DOE Joint Genome Institute"/>
            <person name="Haridas S."/>
            <person name="Albert R."/>
            <person name="Binder M."/>
            <person name="Bloem J."/>
            <person name="Labutti K."/>
            <person name="Salamov A."/>
            <person name="Andreopoulos B."/>
            <person name="Baker S.E."/>
            <person name="Barry K."/>
            <person name="Bills G."/>
            <person name="Bluhm B.H."/>
            <person name="Cannon C."/>
            <person name="Castanera R."/>
            <person name="Culley D.E."/>
            <person name="Daum C."/>
            <person name="Ezra D."/>
            <person name="Gonzalez J.B."/>
            <person name="Henrissat B."/>
            <person name="Kuo A."/>
            <person name="Liang C."/>
            <person name="Lipzen A."/>
            <person name="Lutzoni F."/>
            <person name="Magnuson J."/>
            <person name="Mondo S."/>
            <person name="Nolan M."/>
            <person name="Ohm R."/>
            <person name="Pangilinan J."/>
            <person name="Park H.-J."/>
            <person name="Ramirez L."/>
            <person name="Alfaro M."/>
            <person name="Sun H."/>
            <person name="Tritt A."/>
            <person name="Yoshinaga Y."/>
            <person name="Zwiers L.-H."/>
            <person name="Turgeon B.G."/>
            <person name="Goodwin S.B."/>
            <person name="Spatafora J.W."/>
            <person name="Crous P.W."/>
            <person name="Grigoriev I.V."/>
        </authorList>
    </citation>
    <scope>NUCLEOTIDE SEQUENCE</scope>
    <source>
        <strain evidence="6">CBS 394.84</strain>
    </source>
</reference>
<dbReference type="Pfam" id="PF26150">
    <property type="entry name" value="LEA-2_4"/>
    <property type="match status" value="1"/>
</dbReference>
<protein>
    <recommendedName>
        <fullName evidence="8">Pre-rRNA processing protein</fullName>
    </recommendedName>
</protein>
<keyword evidence="2" id="KW-0472">Membrane</keyword>
<feature type="domain" description="Tag1-like fifth Ig-like" evidence="5">
    <location>
        <begin position="761"/>
        <end position="872"/>
    </location>
</feature>
<dbReference type="AlphaFoldDB" id="A0A9P4LCG7"/>
<feature type="transmembrane region" description="Helical" evidence="2">
    <location>
        <begin position="89"/>
        <end position="109"/>
    </location>
</feature>
<evidence type="ECO:0000256" key="1">
    <source>
        <dbReference type="SAM" id="MobiDB-lite"/>
    </source>
</evidence>